<dbReference type="InterPro" id="IPR006201">
    <property type="entry name" value="Neur_channel"/>
</dbReference>
<gene>
    <name evidence="15" type="primary">LOC106467790</name>
</gene>
<evidence type="ECO:0000259" key="12">
    <source>
        <dbReference type="Pfam" id="PF02931"/>
    </source>
</evidence>
<dbReference type="Pfam" id="PF02932">
    <property type="entry name" value="Neur_chan_memb"/>
    <property type="match status" value="1"/>
</dbReference>
<evidence type="ECO:0000256" key="9">
    <source>
        <dbReference type="ARBA" id="ARBA00023136"/>
    </source>
</evidence>
<evidence type="ECO:0000256" key="11">
    <source>
        <dbReference type="RuleBase" id="RU000687"/>
    </source>
</evidence>
<dbReference type="InterPro" id="IPR036719">
    <property type="entry name" value="Neuro-gated_channel_TM_sf"/>
</dbReference>
<keyword evidence="3 11" id="KW-0813">Transport</keyword>
<dbReference type="PANTHER" id="PTHR18945">
    <property type="entry name" value="NEUROTRANSMITTER GATED ION CHANNEL"/>
    <property type="match status" value="1"/>
</dbReference>
<dbReference type="Gene3D" id="2.70.170.10">
    <property type="entry name" value="Neurotransmitter-gated ion-channel ligand-binding domain"/>
    <property type="match status" value="1"/>
</dbReference>
<evidence type="ECO:0000256" key="1">
    <source>
        <dbReference type="ARBA" id="ARBA00004141"/>
    </source>
</evidence>
<dbReference type="InterPro" id="IPR036734">
    <property type="entry name" value="Neur_chan_lig-bd_sf"/>
</dbReference>
<dbReference type="PRINTS" id="PR00253">
    <property type="entry name" value="GABAARECEPTR"/>
</dbReference>
<organism evidence="14 15">
    <name type="scientific">Limulus polyphemus</name>
    <name type="common">Atlantic horseshoe crab</name>
    <dbReference type="NCBI Taxonomy" id="6850"/>
    <lineage>
        <taxon>Eukaryota</taxon>
        <taxon>Metazoa</taxon>
        <taxon>Ecdysozoa</taxon>
        <taxon>Arthropoda</taxon>
        <taxon>Chelicerata</taxon>
        <taxon>Merostomata</taxon>
        <taxon>Xiphosura</taxon>
        <taxon>Limulidae</taxon>
        <taxon>Limulus</taxon>
    </lineage>
</organism>
<evidence type="ECO:0000256" key="5">
    <source>
        <dbReference type="ARBA" id="ARBA00022692"/>
    </source>
</evidence>
<sequence length="434" mass="50090">MSARSVFDATDGNMLKQNIRNTKMFPRAPYNLAIFSIVIITTVLHGSDSRTQSSAPMMYEDKDLNILDELLQSYDRRVTPTHHINFPTTVKCELYLRSIGAINPATMDYEVDLYLRQTWHDERLRSNNLTRHLDLNDPILVKRLWRPDVYFPNAKHGEFQYVTVPNVLLRVNPNGDILYMLRLKLTFSCMMEMERYPLDTQVCDIELASFSKTVREVKLQWLNEKSVSMYNDLKLAQFELQQVSLAVCKESFQIGEYSCLQARLDLKRSIGHYLVQYYLPSTLIVFISWVSFWLDVDAIPARITLGVTTLLTISSESSDQQSNLAPVSYVKALDVWMGTCTFFVFAALIEFTFVSYLARKRGNVQKFKAEDGEVNATLIVPVSSIQDVMNIREISSLMLLPARGCAKRIDKISRIVFPIGFLIVNVFYWPYYLY</sequence>
<evidence type="ECO:0000259" key="13">
    <source>
        <dbReference type="Pfam" id="PF02932"/>
    </source>
</evidence>
<dbReference type="PRINTS" id="PR00252">
    <property type="entry name" value="NRIONCHANNEL"/>
</dbReference>
<evidence type="ECO:0000256" key="7">
    <source>
        <dbReference type="ARBA" id="ARBA00022989"/>
    </source>
</evidence>
<feature type="transmembrane region" description="Helical" evidence="11">
    <location>
        <begin position="412"/>
        <end position="431"/>
    </location>
</feature>
<feature type="transmembrane region" description="Helical" evidence="11">
    <location>
        <begin position="273"/>
        <end position="294"/>
    </location>
</feature>
<evidence type="ECO:0000256" key="2">
    <source>
        <dbReference type="ARBA" id="ARBA00004236"/>
    </source>
</evidence>
<feature type="transmembrane region" description="Helical" evidence="11">
    <location>
        <begin position="335"/>
        <end position="358"/>
    </location>
</feature>
<feature type="transmembrane region" description="Helical" evidence="11">
    <location>
        <begin position="28"/>
        <end position="47"/>
    </location>
</feature>
<keyword evidence="10 11" id="KW-0407">Ion channel</keyword>
<evidence type="ECO:0000256" key="3">
    <source>
        <dbReference type="ARBA" id="ARBA00022448"/>
    </source>
</evidence>
<evidence type="ECO:0000256" key="4">
    <source>
        <dbReference type="ARBA" id="ARBA00022475"/>
    </source>
</evidence>
<evidence type="ECO:0000256" key="8">
    <source>
        <dbReference type="ARBA" id="ARBA00023065"/>
    </source>
</evidence>
<keyword evidence="9 11" id="KW-0472">Membrane</keyword>
<evidence type="ECO:0000256" key="10">
    <source>
        <dbReference type="ARBA" id="ARBA00023303"/>
    </source>
</evidence>
<proteinExistence type="inferred from homology"/>
<dbReference type="NCBIfam" id="TIGR00860">
    <property type="entry name" value="LIC"/>
    <property type="match status" value="1"/>
</dbReference>
<reference evidence="15" key="1">
    <citation type="submission" date="2025-08" db="UniProtKB">
        <authorList>
            <consortium name="RefSeq"/>
        </authorList>
    </citation>
    <scope>IDENTIFICATION</scope>
    <source>
        <tissue evidence="15">Muscle</tissue>
    </source>
</reference>
<evidence type="ECO:0000313" key="15">
    <source>
        <dbReference type="RefSeq" id="XP_022251689.1"/>
    </source>
</evidence>
<evidence type="ECO:0000256" key="6">
    <source>
        <dbReference type="ARBA" id="ARBA00022729"/>
    </source>
</evidence>
<dbReference type="InterPro" id="IPR006028">
    <property type="entry name" value="GABAA/Glycine_rcpt"/>
</dbReference>
<dbReference type="SUPFAM" id="SSF63712">
    <property type="entry name" value="Nicotinic receptor ligand binding domain-like"/>
    <property type="match status" value="1"/>
</dbReference>
<dbReference type="CDD" id="cd19049">
    <property type="entry name" value="LGIC_TM_anion"/>
    <property type="match status" value="1"/>
</dbReference>
<comment type="similarity">
    <text evidence="11">Belongs to the ligand-gated ion channel (TC 1.A.9) family.</text>
</comment>
<name>A0ABM1T733_LIMPO</name>
<feature type="domain" description="Neurotransmitter-gated ion-channel transmembrane" evidence="13">
    <location>
        <begin position="278"/>
        <end position="369"/>
    </location>
</feature>
<accession>A0ABM1T733</accession>
<dbReference type="InterPro" id="IPR018000">
    <property type="entry name" value="Neurotransmitter_ion_chnl_CS"/>
</dbReference>
<dbReference type="Gene3D" id="1.20.58.390">
    <property type="entry name" value="Neurotransmitter-gated ion-channel transmembrane domain"/>
    <property type="match status" value="1"/>
</dbReference>
<keyword evidence="5 11" id="KW-0812">Transmembrane</keyword>
<dbReference type="InterPro" id="IPR038050">
    <property type="entry name" value="Neuro_actylchol_rec"/>
</dbReference>
<dbReference type="Pfam" id="PF02931">
    <property type="entry name" value="Neur_chan_LBD"/>
    <property type="match status" value="1"/>
</dbReference>
<dbReference type="PROSITE" id="PS00236">
    <property type="entry name" value="NEUROTR_ION_CHANNEL"/>
    <property type="match status" value="1"/>
</dbReference>
<dbReference type="InterPro" id="IPR006202">
    <property type="entry name" value="Neur_chan_lig-bd"/>
</dbReference>
<keyword evidence="6" id="KW-0732">Signal</keyword>
<keyword evidence="4" id="KW-1003">Cell membrane</keyword>
<evidence type="ECO:0000313" key="14">
    <source>
        <dbReference type="Proteomes" id="UP000694941"/>
    </source>
</evidence>
<dbReference type="SUPFAM" id="SSF90112">
    <property type="entry name" value="Neurotransmitter-gated ion-channel transmembrane pore"/>
    <property type="match status" value="1"/>
</dbReference>
<dbReference type="GeneID" id="106467790"/>
<dbReference type="RefSeq" id="XP_022251689.1">
    <property type="nucleotide sequence ID" value="XM_022395981.1"/>
</dbReference>
<keyword evidence="8 11" id="KW-0406">Ion transport</keyword>
<dbReference type="Proteomes" id="UP000694941">
    <property type="component" value="Unplaced"/>
</dbReference>
<dbReference type="InterPro" id="IPR006029">
    <property type="entry name" value="Neurotrans-gated_channel_TM"/>
</dbReference>
<feature type="domain" description="Neurotransmitter-gated ion-channel ligand-binding" evidence="12">
    <location>
        <begin position="65"/>
        <end position="268"/>
    </location>
</feature>
<keyword evidence="7 11" id="KW-1133">Transmembrane helix</keyword>
<comment type="subcellular location">
    <subcellularLocation>
        <location evidence="2">Cell membrane</location>
    </subcellularLocation>
    <subcellularLocation>
        <location evidence="1">Membrane</location>
        <topology evidence="1">Multi-pass membrane protein</topology>
    </subcellularLocation>
</comment>
<keyword evidence="14" id="KW-1185">Reference proteome</keyword>
<protein>
    <submittedName>
        <fullName evidence="15">Glycine receptor subunit alpha-2-like</fullName>
    </submittedName>
</protein>